<keyword evidence="3" id="KW-1185">Reference proteome</keyword>
<organism evidence="2 3">
    <name type="scientific">Streptomyces endophyticus</name>
    <dbReference type="NCBI Taxonomy" id="714166"/>
    <lineage>
        <taxon>Bacteria</taxon>
        <taxon>Bacillati</taxon>
        <taxon>Actinomycetota</taxon>
        <taxon>Actinomycetes</taxon>
        <taxon>Kitasatosporales</taxon>
        <taxon>Streptomycetaceae</taxon>
        <taxon>Streptomyces</taxon>
    </lineage>
</organism>
<proteinExistence type="predicted"/>
<gene>
    <name evidence="2" type="ORF">OKJ99_19255</name>
</gene>
<evidence type="ECO:0008006" key="4">
    <source>
        <dbReference type="Google" id="ProtNLM"/>
    </source>
</evidence>
<dbReference type="PANTHER" id="PTHR32305:SF15">
    <property type="entry name" value="PROTEIN RHSA-RELATED"/>
    <property type="match status" value="1"/>
</dbReference>
<name>A0ABU6F8E7_9ACTN</name>
<dbReference type="InterPro" id="IPR031325">
    <property type="entry name" value="RHS_repeat"/>
</dbReference>
<feature type="compositionally biased region" description="Polar residues" evidence="1">
    <location>
        <begin position="41"/>
        <end position="52"/>
    </location>
</feature>
<dbReference type="PANTHER" id="PTHR32305">
    <property type="match status" value="1"/>
</dbReference>
<dbReference type="Proteomes" id="UP001354931">
    <property type="component" value="Unassembled WGS sequence"/>
</dbReference>
<dbReference type="InterPro" id="IPR006530">
    <property type="entry name" value="YD"/>
</dbReference>
<protein>
    <recommendedName>
        <fullName evidence="4">RHS repeat protein</fullName>
    </recommendedName>
</protein>
<evidence type="ECO:0000313" key="2">
    <source>
        <dbReference type="EMBL" id="MEB8339630.1"/>
    </source>
</evidence>
<dbReference type="NCBIfam" id="TIGR01643">
    <property type="entry name" value="YD_repeat_2x"/>
    <property type="match status" value="2"/>
</dbReference>
<feature type="region of interest" description="Disordered" evidence="1">
    <location>
        <begin position="36"/>
        <end position="57"/>
    </location>
</feature>
<sequence>MSNPDAAVTYRHDPLGRALSETVNGHTTTYGYDALGRRTSRTTPSGHVSTWTYGAGNSPKTLSTSTGHRLDFGYDPAGNEITRTVDDNAFFLQTFDAAGHLSTQTLHAHDLDTDPLQHRSYTYRADGYLTEITESGTATGTRRFDLTSSGRVTAVHAADWSESYAYDATGNIASATTPATEDSDGPRETAGTLLHRADRTRRLLATSALTLLAWNRPSTTMLTSPIRSCGSTPWASSAKIHCPRRTASRSMQTRGSAMVRWTITSRTSPKTIWQITSPMSWKGTLTGSRRATA</sequence>
<evidence type="ECO:0000256" key="1">
    <source>
        <dbReference type="SAM" id="MobiDB-lite"/>
    </source>
</evidence>
<evidence type="ECO:0000313" key="3">
    <source>
        <dbReference type="Proteomes" id="UP001354931"/>
    </source>
</evidence>
<accession>A0ABU6F8E7</accession>
<reference evidence="2 3" key="1">
    <citation type="submission" date="2022-10" db="EMBL/GenBank/DDBJ databases">
        <authorList>
            <person name="Xie J."/>
            <person name="Shen N."/>
        </authorList>
    </citation>
    <scope>NUCLEOTIDE SEQUENCE [LARGE SCALE GENOMIC DNA]</scope>
    <source>
        <strain evidence="2 3">YIM65594</strain>
    </source>
</reference>
<dbReference type="Gene3D" id="2.180.10.10">
    <property type="entry name" value="RHS repeat-associated core"/>
    <property type="match status" value="1"/>
</dbReference>
<comment type="caution">
    <text evidence="2">The sequence shown here is derived from an EMBL/GenBank/DDBJ whole genome shotgun (WGS) entry which is preliminary data.</text>
</comment>
<dbReference type="InterPro" id="IPR050708">
    <property type="entry name" value="T6SS_VgrG/RHS"/>
</dbReference>
<dbReference type="EMBL" id="JAOZYC010000122">
    <property type="protein sequence ID" value="MEB8339630.1"/>
    <property type="molecule type" value="Genomic_DNA"/>
</dbReference>
<dbReference type="Pfam" id="PF05593">
    <property type="entry name" value="RHS_repeat"/>
    <property type="match status" value="1"/>
</dbReference>